<dbReference type="OrthoDB" id="7593450at2"/>
<dbReference type="InterPro" id="IPR010323">
    <property type="entry name" value="DUF924"/>
</dbReference>
<dbReference type="Gene3D" id="1.20.58.320">
    <property type="entry name" value="TPR-like"/>
    <property type="match status" value="1"/>
</dbReference>
<gene>
    <name evidence="1" type="ORF">A6F65_00666</name>
</gene>
<dbReference type="STRING" id="645517.A6F65_00666"/>
<dbReference type="Proteomes" id="UP000092698">
    <property type="component" value="Chromosome"/>
</dbReference>
<name>A0A1C7D6B0_9SPHN</name>
<dbReference type="RefSeq" id="WP_067785948.1">
    <property type="nucleotide sequence ID" value="NZ_CP016545.1"/>
</dbReference>
<dbReference type="Pfam" id="PF06041">
    <property type="entry name" value="DUF924"/>
    <property type="match status" value="1"/>
</dbReference>
<evidence type="ECO:0000313" key="2">
    <source>
        <dbReference type="Proteomes" id="UP000092698"/>
    </source>
</evidence>
<protein>
    <recommendedName>
        <fullName evidence="3">DUF924 domain-containing protein</fullName>
    </recommendedName>
</protein>
<evidence type="ECO:0008006" key="3">
    <source>
        <dbReference type="Google" id="ProtNLM"/>
    </source>
</evidence>
<keyword evidence="2" id="KW-1185">Reference proteome</keyword>
<dbReference type="EMBL" id="CP016545">
    <property type="protein sequence ID" value="ANU06988.1"/>
    <property type="molecule type" value="Genomic_DNA"/>
</dbReference>
<dbReference type="AlphaFoldDB" id="A0A1C7D6B0"/>
<dbReference type="KEGG" id="anh:A6F65_00666"/>
<dbReference type="PATRIC" id="fig|645517.4.peg.668"/>
<proteinExistence type="predicted"/>
<sequence>MAAAPRRWAAELLHIWFHALKPADWYRGGRRVDALLKDRFERDLLALWPRPAHEFLGSADMALAGVLLFDQVPRNIYRDTRRAFAFDPLARSITRAAIGSGLDAGMTRQQRQFLAMPLMHSEHISDQRWSLHYFAELGRNYGFPFARSHHRMIARFGRFPHRNAVLGRTSTPAEKRAVKAGFSW</sequence>
<dbReference type="Gene3D" id="1.25.40.10">
    <property type="entry name" value="Tetratricopeptide repeat domain"/>
    <property type="match status" value="1"/>
</dbReference>
<dbReference type="InterPro" id="IPR011990">
    <property type="entry name" value="TPR-like_helical_dom_sf"/>
</dbReference>
<accession>A0A1C7D6B0</accession>
<reference evidence="1 2" key="1">
    <citation type="submission" date="2016-07" db="EMBL/GenBank/DDBJ databases">
        <title>Complete genome sequence of Altererythrobacter namhicola JCM 16345T, containing esterase-encoding genes.</title>
        <authorList>
            <person name="Cheng H."/>
            <person name="Wu Y.-H."/>
            <person name="Jian S.-L."/>
            <person name="Huo Y.-Y."/>
            <person name="Wang C.-S."/>
            <person name="Xu X.-W."/>
        </authorList>
    </citation>
    <scope>NUCLEOTIDE SEQUENCE [LARGE SCALE GENOMIC DNA]</scope>
    <source>
        <strain evidence="1 2">JCM 16345</strain>
    </source>
</reference>
<organism evidence="1 2">
    <name type="scientific">Paraurantiacibacter namhicola</name>
    <dbReference type="NCBI Taxonomy" id="645517"/>
    <lineage>
        <taxon>Bacteria</taxon>
        <taxon>Pseudomonadati</taxon>
        <taxon>Pseudomonadota</taxon>
        <taxon>Alphaproteobacteria</taxon>
        <taxon>Sphingomonadales</taxon>
        <taxon>Erythrobacteraceae</taxon>
        <taxon>Paraurantiacibacter</taxon>
    </lineage>
</organism>
<dbReference type="SUPFAM" id="SSF48452">
    <property type="entry name" value="TPR-like"/>
    <property type="match status" value="1"/>
</dbReference>
<evidence type="ECO:0000313" key="1">
    <source>
        <dbReference type="EMBL" id="ANU06988.1"/>
    </source>
</evidence>